<dbReference type="AlphaFoldDB" id="A0AA88A5Q1"/>
<accession>A0AA88A5Q1</accession>
<gene>
    <name evidence="1" type="ORF">TIFTF001_015389</name>
</gene>
<reference evidence="1" key="1">
    <citation type="submission" date="2023-07" db="EMBL/GenBank/DDBJ databases">
        <title>draft genome sequence of fig (Ficus carica).</title>
        <authorList>
            <person name="Takahashi T."/>
            <person name="Nishimura K."/>
        </authorList>
    </citation>
    <scope>NUCLEOTIDE SEQUENCE</scope>
</reference>
<evidence type="ECO:0000313" key="1">
    <source>
        <dbReference type="EMBL" id="GMN46190.1"/>
    </source>
</evidence>
<organism evidence="1 2">
    <name type="scientific">Ficus carica</name>
    <name type="common">Common fig</name>
    <dbReference type="NCBI Taxonomy" id="3494"/>
    <lineage>
        <taxon>Eukaryota</taxon>
        <taxon>Viridiplantae</taxon>
        <taxon>Streptophyta</taxon>
        <taxon>Embryophyta</taxon>
        <taxon>Tracheophyta</taxon>
        <taxon>Spermatophyta</taxon>
        <taxon>Magnoliopsida</taxon>
        <taxon>eudicotyledons</taxon>
        <taxon>Gunneridae</taxon>
        <taxon>Pentapetalae</taxon>
        <taxon>rosids</taxon>
        <taxon>fabids</taxon>
        <taxon>Rosales</taxon>
        <taxon>Moraceae</taxon>
        <taxon>Ficeae</taxon>
        <taxon>Ficus</taxon>
    </lineage>
</organism>
<dbReference type="EMBL" id="BTGU01000022">
    <property type="protein sequence ID" value="GMN46190.1"/>
    <property type="molecule type" value="Genomic_DNA"/>
</dbReference>
<proteinExistence type="predicted"/>
<keyword evidence="2" id="KW-1185">Reference proteome</keyword>
<protein>
    <submittedName>
        <fullName evidence="1">Uncharacterized protein</fullName>
    </submittedName>
</protein>
<evidence type="ECO:0000313" key="2">
    <source>
        <dbReference type="Proteomes" id="UP001187192"/>
    </source>
</evidence>
<name>A0AA88A5Q1_FICCA</name>
<comment type="caution">
    <text evidence="1">The sequence shown here is derived from an EMBL/GenBank/DDBJ whole genome shotgun (WGS) entry which is preliminary data.</text>
</comment>
<sequence length="42" mass="4940">MWKRFWEARKWRLSAAWPGGDLWTCELQQWFVKGVAVGGSTI</sequence>
<dbReference type="Proteomes" id="UP001187192">
    <property type="component" value="Unassembled WGS sequence"/>
</dbReference>